<dbReference type="EMBL" id="ABOO01000113">
    <property type="protein sequence ID" value="EDT69997.1"/>
    <property type="molecule type" value="Genomic_DNA"/>
</dbReference>
<evidence type="ECO:0000259" key="1">
    <source>
        <dbReference type="Pfam" id="PF08937"/>
    </source>
</evidence>
<gene>
    <name evidence="5" type="ORF">CJD_A0508</name>
    <name evidence="4" type="ORF">CJD_A0521</name>
    <name evidence="3" type="ORF">CJD_A0550</name>
    <name evidence="2" type="ORF">CJD_A0594</name>
</gene>
<dbReference type="EMBL" id="ABOO01000040">
    <property type="protein sequence ID" value="EDT70717.1"/>
    <property type="molecule type" value="Genomic_DNA"/>
</dbReference>
<dbReference type="Proteomes" id="UP000003188">
    <property type="component" value="Unassembled WGS sequence"/>
</dbReference>
<accession>B1V370</accession>
<dbReference type="AlphaFoldDB" id="B1V370"/>
<dbReference type="EMBL" id="ABOO01000017">
    <property type="protein sequence ID" value="EDT71750.1"/>
    <property type="molecule type" value="Genomic_DNA"/>
</dbReference>
<dbReference type="InterPro" id="IPR015032">
    <property type="entry name" value="ThsB__TIR-like_domain"/>
</dbReference>
<sequence>MNIFISYKHLEYDVYYVDDISKGLPKVIDYVIWIENKFKNRINYVYKGEQKNEDLSNKNYIYIWEKLKYKIYNTSLTIILISPNMKELYRCERDQWIPWEILYSLKKPLKNGMEINSNAILAIILPNKKNNYDYFSHNKLFRILSKNIKSGYVPMVNWDEFKYNCDYYINKAFKTQKEISNILISTNI</sequence>
<protein>
    <recommendedName>
        <fullName evidence="1">Thoeris protein ThsB TIR-like domain-containing protein</fullName>
    </recommendedName>
</protein>
<name>B1V370_CLOPF</name>
<comment type="caution">
    <text evidence="5">The sequence shown here is derived from an EMBL/GenBank/DDBJ whole genome shotgun (WGS) entry which is preliminary data.</text>
</comment>
<feature type="domain" description="Thoeris protein ThsB TIR-like" evidence="1">
    <location>
        <begin position="4"/>
        <end position="129"/>
    </location>
</feature>
<evidence type="ECO:0000313" key="4">
    <source>
        <dbReference type="EMBL" id="EDT71732.1"/>
    </source>
</evidence>
<dbReference type="RefSeq" id="WP_003474920.1">
    <property type="nucleotide sequence ID" value="NZ_ABOO01000017.1"/>
</dbReference>
<reference evidence="5 6" key="1">
    <citation type="submission" date="2008-03" db="EMBL/GenBank/DDBJ databases">
        <authorList>
            <person name="Paulsen I."/>
            <person name="Sebastian Y."/>
        </authorList>
    </citation>
    <scope>NUCLEOTIDE SEQUENCE [LARGE SCALE GENOMIC DNA]</scope>
    <source>
        <strain evidence="6">D str. JGS1721</strain>
        <strain evidence="5">JGS1721</strain>
    </source>
</reference>
<proteinExistence type="predicted"/>
<evidence type="ECO:0000313" key="5">
    <source>
        <dbReference type="EMBL" id="EDT71750.1"/>
    </source>
</evidence>
<evidence type="ECO:0000313" key="3">
    <source>
        <dbReference type="EMBL" id="EDT70717.1"/>
    </source>
</evidence>
<evidence type="ECO:0000313" key="2">
    <source>
        <dbReference type="EMBL" id="EDT69997.1"/>
    </source>
</evidence>
<evidence type="ECO:0000313" key="6">
    <source>
        <dbReference type="Proteomes" id="UP000003188"/>
    </source>
</evidence>
<dbReference type="Pfam" id="PF08937">
    <property type="entry name" value="ThsB_TIR"/>
    <property type="match status" value="1"/>
</dbReference>
<organism evidence="5 6">
    <name type="scientific">Clostridium perfringens D str. JGS1721</name>
    <dbReference type="NCBI Taxonomy" id="488537"/>
    <lineage>
        <taxon>Bacteria</taxon>
        <taxon>Bacillati</taxon>
        <taxon>Bacillota</taxon>
        <taxon>Clostridia</taxon>
        <taxon>Eubacteriales</taxon>
        <taxon>Clostridiaceae</taxon>
        <taxon>Clostridium</taxon>
    </lineage>
</organism>
<dbReference type="EMBL" id="ABOO01000017">
    <property type="protein sequence ID" value="EDT71732.1"/>
    <property type="molecule type" value="Genomic_DNA"/>
</dbReference>